<dbReference type="OrthoDB" id="2448307at2759"/>
<keyword evidence="2" id="KW-1133">Transmembrane helix</keyword>
<feature type="transmembrane region" description="Helical" evidence="2">
    <location>
        <begin position="54"/>
        <end position="73"/>
    </location>
</feature>
<keyword evidence="2" id="KW-0472">Membrane</keyword>
<dbReference type="InParanoid" id="A0A165T6I9"/>
<dbReference type="PANTHER" id="PTHR34391:SF1">
    <property type="entry name" value="UPF0658 GOLGI APPARATUS MEMBRANE PROTEIN C1952.10C-RELATED"/>
    <property type="match status" value="1"/>
</dbReference>
<evidence type="ECO:0000256" key="2">
    <source>
        <dbReference type="SAM" id="Phobius"/>
    </source>
</evidence>
<feature type="region of interest" description="Disordered" evidence="1">
    <location>
        <begin position="330"/>
        <end position="359"/>
    </location>
</feature>
<feature type="transmembrane region" description="Helical" evidence="2">
    <location>
        <begin position="78"/>
        <end position="99"/>
    </location>
</feature>
<feature type="transmembrane region" description="Helical" evidence="2">
    <location>
        <begin position="238"/>
        <end position="258"/>
    </location>
</feature>
<dbReference type="PANTHER" id="PTHR34391">
    <property type="entry name" value="UPF0658 GOLGI APPARATUS MEMBRANE PROTEIN C1952.10C-RELATED"/>
    <property type="match status" value="1"/>
</dbReference>
<gene>
    <name evidence="3" type="ORF">NEOLEDRAFT_240167</name>
</gene>
<evidence type="ECO:0000256" key="1">
    <source>
        <dbReference type="SAM" id="MobiDB-lite"/>
    </source>
</evidence>
<sequence length="359" mass="40353">MAVERFLGTRAQRSFIATILFQTVAVLVMVAIVFRLVEDHVDFNTSRYKTIPCYLALFALAEIFEILLALDALRLRNVIQLAGILLFHGALIVFAALQIHETKSALSKAEDDCQGNINCNGVLWRRVQPYLIVAPCVIGVSWPVLMFFVRELYFEFGWAIFHVVGANPKMKTMYQYYQIMVCLLKFNFFCFIGVSMQMLILVLSSSSAEFGITIAAVPVVVFLLVACAVAVQREIKWLMSISLVLMLAAEAYCIYKLVRFYEPSSQAQYLSTRATLTFFTITSFLLLFATFAVGLRCFADFDKGLQYSKVYGSGQSSYTPVKQPLQDLSEETSTDGMNMGQRQSSYVGGSHLQPRISIE</sequence>
<protein>
    <submittedName>
        <fullName evidence="3">Uncharacterized protein</fullName>
    </submittedName>
</protein>
<feature type="transmembrane region" description="Helical" evidence="2">
    <location>
        <begin position="179"/>
        <end position="204"/>
    </location>
</feature>
<dbReference type="Proteomes" id="UP000076761">
    <property type="component" value="Unassembled WGS sequence"/>
</dbReference>
<evidence type="ECO:0000313" key="3">
    <source>
        <dbReference type="EMBL" id="KZT26213.1"/>
    </source>
</evidence>
<reference evidence="3 4" key="1">
    <citation type="journal article" date="2016" name="Mol. Biol. Evol.">
        <title>Comparative Genomics of Early-Diverging Mushroom-Forming Fungi Provides Insights into the Origins of Lignocellulose Decay Capabilities.</title>
        <authorList>
            <person name="Nagy L.G."/>
            <person name="Riley R."/>
            <person name="Tritt A."/>
            <person name="Adam C."/>
            <person name="Daum C."/>
            <person name="Floudas D."/>
            <person name="Sun H."/>
            <person name="Yadav J.S."/>
            <person name="Pangilinan J."/>
            <person name="Larsson K.H."/>
            <person name="Matsuura K."/>
            <person name="Barry K."/>
            <person name="Labutti K."/>
            <person name="Kuo R."/>
            <person name="Ohm R.A."/>
            <person name="Bhattacharya S.S."/>
            <person name="Shirouzu T."/>
            <person name="Yoshinaga Y."/>
            <person name="Martin F.M."/>
            <person name="Grigoriev I.V."/>
            <person name="Hibbett D.S."/>
        </authorList>
    </citation>
    <scope>NUCLEOTIDE SEQUENCE [LARGE SCALE GENOMIC DNA]</scope>
    <source>
        <strain evidence="3 4">HHB14362 ss-1</strain>
    </source>
</reference>
<feature type="transmembrane region" description="Helical" evidence="2">
    <location>
        <begin position="278"/>
        <end position="299"/>
    </location>
</feature>
<feature type="compositionally biased region" description="Polar residues" evidence="1">
    <location>
        <begin position="334"/>
        <end position="347"/>
    </location>
</feature>
<dbReference type="GO" id="GO:0005794">
    <property type="term" value="C:Golgi apparatus"/>
    <property type="evidence" value="ECO:0007669"/>
    <property type="project" value="TreeGrafter"/>
</dbReference>
<evidence type="ECO:0000313" key="4">
    <source>
        <dbReference type="Proteomes" id="UP000076761"/>
    </source>
</evidence>
<keyword evidence="4" id="KW-1185">Reference proteome</keyword>
<dbReference type="EMBL" id="KV425567">
    <property type="protein sequence ID" value="KZT26213.1"/>
    <property type="molecule type" value="Genomic_DNA"/>
</dbReference>
<keyword evidence="2" id="KW-0812">Transmembrane</keyword>
<proteinExistence type="predicted"/>
<feature type="transmembrane region" description="Helical" evidence="2">
    <location>
        <begin position="130"/>
        <end position="149"/>
    </location>
</feature>
<feature type="transmembrane region" description="Helical" evidence="2">
    <location>
        <begin position="210"/>
        <end position="231"/>
    </location>
</feature>
<organism evidence="3 4">
    <name type="scientific">Neolentinus lepideus HHB14362 ss-1</name>
    <dbReference type="NCBI Taxonomy" id="1314782"/>
    <lineage>
        <taxon>Eukaryota</taxon>
        <taxon>Fungi</taxon>
        <taxon>Dikarya</taxon>
        <taxon>Basidiomycota</taxon>
        <taxon>Agaricomycotina</taxon>
        <taxon>Agaricomycetes</taxon>
        <taxon>Gloeophyllales</taxon>
        <taxon>Gloeophyllaceae</taxon>
        <taxon>Neolentinus</taxon>
    </lineage>
</organism>
<dbReference type="InterPro" id="IPR040410">
    <property type="entry name" value="UPF0658_Golgi"/>
</dbReference>
<accession>A0A165T6I9</accession>
<dbReference type="AlphaFoldDB" id="A0A165T6I9"/>
<name>A0A165T6I9_9AGAM</name>
<feature type="transmembrane region" description="Helical" evidence="2">
    <location>
        <begin position="15"/>
        <end position="34"/>
    </location>
</feature>